<gene>
    <name evidence="1" type="ORF">SCHPADRAFT_548478</name>
</gene>
<sequence length="195" mass="20999">MKREGCDGVALLARWCVLDLEFWSSGVLVAGAGEQRLTHPLLPLHIAGGGDVAGGTPSLLITLHLPSRRVVSYRIHSRGFVQESCSASSSRPTSSSRLGAFHHETLISNSFLSFDDNAILVLVITTPSLSLSSFTSPPPPPPSSIVHHPHDSRCIFLIPGRCCSLARSHSFGPRRLEAGGWRRVDGGWWVGDGFP</sequence>
<protein>
    <submittedName>
        <fullName evidence="1">Uncharacterized protein</fullName>
    </submittedName>
</protein>
<dbReference type="EMBL" id="KQ086044">
    <property type="protein sequence ID" value="KLO09805.1"/>
    <property type="molecule type" value="Genomic_DNA"/>
</dbReference>
<organism evidence="1 2">
    <name type="scientific">Schizopora paradoxa</name>
    <dbReference type="NCBI Taxonomy" id="27342"/>
    <lineage>
        <taxon>Eukaryota</taxon>
        <taxon>Fungi</taxon>
        <taxon>Dikarya</taxon>
        <taxon>Basidiomycota</taxon>
        <taxon>Agaricomycotina</taxon>
        <taxon>Agaricomycetes</taxon>
        <taxon>Hymenochaetales</taxon>
        <taxon>Schizoporaceae</taxon>
        <taxon>Schizopora</taxon>
    </lineage>
</organism>
<reference evidence="1 2" key="1">
    <citation type="submission" date="2015-04" db="EMBL/GenBank/DDBJ databases">
        <title>Complete genome sequence of Schizopora paradoxa KUC8140, a cosmopolitan wood degrader in East Asia.</title>
        <authorList>
            <consortium name="DOE Joint Genome Institute"/>
            <person name="Min B."/>
            <person name="Park H."/>
            <person name="Jang Y."/>
            <person name="Kim J.-J."/>
            <person name="Kim K.H."/>
            <person name="Pangilinan J."/>
            <person name="Lipzen A."/>
            <person name="Riley R."/>
            <person name="Grigoriev I.V."/>
            <person name="Spatafora J.W."/>
            <person name="Choi I.-G."/>
        </authorList>
    </citation>
    <scope>NUCLEOTIDE SEQUENCE [LARGE SCALE GENOMIC DNA]</scope>
    <source>
        <strain evidence="1 2">KUC8140</strain>
    </source>
</reference>
<accession>A0A0H2RD37</accession>
<dbReference type="Proteomes" id="UP000053477">
    <property type="component" value="Unassembled WGS sequence"/>
</dbReference>
<evidence type="ECO:0000313" key="1">
    <source>
        <dbReference type="EMBL" id="KLO09805.1"/>
    </source>
</evidence>
<evidence type="ECO:0000313" key="2">
    <source>
        <dbReference type="Proteomes" id="UP000053477"/>
    </source>
</evidence>
<dbReference type="InParanoid" id="A0A0H2RD37"/>
<name>A0A0H2RD37_9AGAM</name>
<keyword evidence="2" id="KW-1185">Reference proteome</keyword>
<dbReference type="AlphaFoldDB" id="A0A0H2RD37"/>
<proteinExistence type="predicted"/>